<dbReference type="SMART" id="SM00052">
    <property type="entry name" value="EAL"/>
    <property type="match status" value="1"/>
</dbReference>
<dbReference type="PANTHER" id="PTHR33121">
    <property type="entry name" value="CYCLIC DI-GMP PHOSPHODIESTERASE PDEF"/>
    <property type="match status" value="1"/>
</dbReference>
<dbReference type="GO" id="GO:0071111">
    <property type="term" value="F:cyclic-guanylate-specific phosphodiesterase activity"/>
    <property type="evidence" value="ECO:0007669"/>
    <property type="project" value="InterPro"/>
</dbReference>
<protein>
    <submittedName>
        <fullName evidence="1">EAL domain-containing protein</fullName>
    </submittedName>
</protein>
<dbReference type="PANTHER" id="PTHR33121:SF76">
    <property type="entry name" value="SIGNALING PROTEIN"/>
    <property type="match status" value="1"/>
</dbReference>
<dbReference type="Pfam" id="PF00563">
    <property type="entry name" value="EAL"/>
    <property type="match status" value="1"/>
</dbReference>
<dbReference type="InterPro" id="IPR001633">
    <property type="entry name" value="EAL_dom"/>
</dbReference>
<dbReference type="Proteomes" id="UP000279760">
    <property type="component" value="Chromosome 2"/>
</dbReference>
<dbReference type="AlphaFoldDB" id="A0A3G4VKN4"/>
<dbReference type="CDD" id="cd01948">
    <property type="entry name" value="EAL"/>
    <property type="match status" value="1"/>
</dbReference>
<dbReference type="RefSeq" id="WP_038222630.1">
    <property type="nucleotide sequence ID" value="NZ_CP033578.1"/>
</dbReference>
<evidence type="ECO:0000313" key="2">
    <source>
        <dbReference type="Proteomes" id="UP000279760"/>
    </source>
</evidence>
<organism evidence="1 2">
    <name type="scientific">Vibrio mediterranei</name>
    <dbReference type="NCBI Taxonomy" id="689"/>
    <lineage>
        <taxon>Bacteria</taxon>
        <taxon>Pseudomonadati</taxon>
        <taxon>Pseudomonadota</taxon>
        <taxon>Gammaproteobacteria</taxon>
        <taxon>Vibrionales</taxon>
        <taxon>Vibrionaceae</taxon>
        <taxon>Vibrio</taxon>
    </lineage>
</organism>
<gene>
    <name evidence="1" type="ORF">ECB94_25290</name>
</gene>
<proteinExistence type="predicted"/>
<evidence type="ECO:0000313" key="1">
    <source>
        <dbReference type="EMBL" id="AYV24568.1"/>
    </source>
</evidence>
<reference evidence="1 2" key="1">
    <citation type="submission" date="2018-11" db="EMBL/GenBank/DDBJ databases">
        <title>Complete Genome Sequence of Vbrio mediterranei 117-T6: a Potential Pathogen Bacteria Isolated from the Conchocelis of Pyropia.</title>
        <authorList>
            <person name="Liu Q."/>
        </authorList>
    </citation>
    <scope>NUCLEOTIDE SEQUENCE [LARGE SCALE GENOMIC DNA]</scope>
    <source>
        <strain evidence="1 2">117-T6</strain>
    </source>
</reference>
<dbReference type="Gene3D" id="3.20.20.450">
    <property type="entry name" value="EAL domain"/>
    <property type="match status" value="1"/>
</dbReference>
<dbReference type="InterPro" id="IPR035919">
    <property type="entry name" value="EAL_sf"/>
</dbReference>
<dbReference type="InterPro" id="IPR050706">
    <property type="entry name" value="Cyclic-di-GMP_PDE-like"/>
</dbReference>
<dbReference type="GeneID" id="64088720"/>
<accession>A0A3G4VKN4</accession>
<dbReference type="EMBL" id="CP033578">
    <property type="protein sequence ID" value="AYV24568.1"/>
    <property type="molecule type" value="Genomic_DNA"/>
</dbReference>
<dbReference type="SUPFAM" id="SSF141868">
    <property type="entry name" value="EAL domain-like"/>
    <property type="match status" value="1"/>
</dbReference>
<sequence>MLLTDKHQFSQRIRLDRSGCCIATYKHLTLKSVFQPIFNIRNEIIGMEALVRLFDQNDEPIPPNLFFQNDEISLADQLNVDRLSRAIHLRNFSMSLYNNRLIFLNFLPISSERLAAEGLKSSLLMSRLKALQIDNKRVVVELVELTAFSARTLASAARQLSNEDFLIAIDDFGCKESSPERVKQVRPNILKLDRQLLTEYMSGNQRPLLTGLKLAKQSGAKTVIEGVETEEQHVAMKALKIDFYQGYHLAMPTALLPRLQQVV</sequence>
<name>A0A3G4VKN4_9VIBR</name>
<dbReference type="PROSITE" id="PS50883">
    <property type="entry name" value="EAL"/>
    <property type="match status" value="1"/>
</dbReference>